<accession>A0A9D4B876</accession>
<feature type="non-terminal residue" evidence="2">
    <location>
        <position position="1"/>
    </location>
</feature>
<keyword evidence="3" id="KW-1185">Reference proteome</keyword>
<dbReference type="EMBL" id="JAHDVG010000464">
    <property type="protein sequence ID" value="KAH1184843.1"/>
    <property type="molecule type" value="Genomic_DNA"/>
</dbReference>
<evidence type="ECO:0000313" key="3">
    <source>
        <dbReference type="Proteomes" id="UP000827986"/>
    </source>
</evidence>
<reference evidence="2" key="1">
    <citation type="submission" date="2021-09" db="EMBL/GenBank/DDBJ databases">
        <title>The genome of Mauremys mutica provides insights into the evolution of semi-aquatic lifestyle.</title>
        <authorList>
            <person name="Gong S."/>
            <person name="Gao Y."/>
        </authorList>
    </citation>
    <scope>NUCLEOTIDE SEQUENCE</scope>
    <source>
        <strain evidence="2">MM-2020</strain>
        <tissue evidence="2">Muscle</tissue>
    </source>
</reference>
<protein>
    <submittedName>
        <fullName evidence="2">Uncharacterized protein</fullName>
    </submittedName>
</protein>
<evidence type="ECO:0000256" key="1">
    <source>
        <dbReference type="SAM" id="MobiDB-lite"/>
    </source>
</evidence>
<dbReference type="AlphaFoldDB" id="A0A9D4B876"/>
<dbReference type="Proteomes" id="UP000827986">
    <property type="component" value="Unassembled WGS sequence"/>
</dbReference>
<sequence length="156" mass="17430">MSKHPPSSYGKNGLADGLHTPIFQVPPPPAPCSALRLPSPGLRRLQSIAWAPGCDGCGGPRDGVPAQQVEAIRRQHNVHQFHPAAVYNGKNDLGTEHFLGINDWLGEVYFEERFERIEGILEHEKRKAAPSLRGSMVEGFRIQRKEYKERLGLMQK</sequence>
<organism evidence="2 3">
    <name type="scientific">Mauremys mutica</name>
    <name type="common">yellowpond turtle</name>
    <dbReference type="NCBI Taxonomy" id="74926"/>
    <lineage>
        <taxon>Eukaryota</taxon>
        <taxon>Metazoa</taxon>
        <taxon>Chordata</taxon>
        <taxon>Craniata</taxon>
        <taxon>Vertebrata</taxon>
        <taxon>Euteleostomi</taxon>
        <taxon>Archelosauria</taxon>
        <taxon>Testudinata</taxon>
        <taxon>Testudines</taxon>
        <taxon>Cryptodira</taxon>
        <taxon>Durocryptodira</taxon>
        <taxon>Testudinoidea</taxon>
        <taxon>Geoemydidae</taxon>
        <taxon>Geoemydinae</taxon>
        <taxon>Mauremys</taxon>
    </lineage>
</organism>
<proteinExistence type="predicted"/>
<feature type="region of interest" description="Disordered" evidence="1">
    <location>
        <begin position="1"/>
        <end position="22"/>
    </location>
</feature>
<evidence type="ECO:0000313" key="2">
    <source>
        <dbReference type="EMBL" id="KAH1184843.1"/>
    </source>
</evidence>
<gene>
    <name evidence="2" type="ORF">KIL84_012784</name>
</gene>
<comment type="caution">
    <text evidence="2">The sequence shown here is derived from an EMBL/GenBank/DDBJ whole genome shotgun (WGS) entry which is preliminary data.</text>
</comment>
<name>A0A9D4B876_9SAUR</name>